<feature type="region of interest" description="Disordered" evidence="1">
    <location>
        <begin position="107"/>
        <end position="129"/>
    </location>
</feature>
<organism evidence="3 4">
    <name type="scientific">Pendulispora rubella</name>
    <dbReference type="NCBI Taxonomy" id="2741070"/>
    <lineage>
        <taxon>Bacteria</taxon>
        <taxon>Pseudomonadati</taxon>
        <taxon>Myxococcota</taxon>
        <taxon>Myxococcia</taxon>
        <taxon>Myxococcales</taxon>
        <taxon>Sorangiineae</taxon>
        <taxon>Pendulisporaceae</taxon>
        <taxon>Pendulispora</taxon>
    </lineage>
</organism>
<feature type="domain" description="TfoX N-terminal" evidence="2">
    <location>
        <begin position="17"/>
        <end position="102"/>
    </location>
</feature>
<dbReference type="EMBL" id="CP089983">
    <property type="protein sequence ID" value="WXB04550.1"/>
    <property type="molecule type" value="Genomic_DNA"/>
</dbReference>
<keyword evidence="4" id="KW-1185">Reference proteome</keyword>
<evidence type="ECO:0000256" key="1">
    <source>
        <dbReference type="SAM" id="MobiDB-lite"/>
    </source>
</evidence>
<evidence type="ECO:0000313" key="3">
    <source>
        <dbReference type="EMBL" id="WXB04550.1"/>
    </source>
</evidence>
<gene>
    <name evidence="3" type="ORF">LVJ94_47610</name>
</gene>
<dbReference type="RefSeq" id="WP_394834193.1">
    <property type="nucleotide sequence ID" value="NZ_CP089929.1"/>
</dbReference>
<dbReference type="SUPFAM" id="SSF159894">
    <property type="entry name" value="YgaC/TfoX-N like"/>
    <property type="match status" value="1"/>
</dbReference>
<proteinExistence type="predicted"/>
<sequence>MLDKLKLFEDLTRAADSLSDLGHKKMFGCDALFVGGAIFAMVWKEGLIGVKLPDEEAFQKAMALSGARPWAPGGKAMSHWVLLPETVSGDSKRLKAWVARAHTLVSRGNAKPKKVTKPKKKAAAKKPRE</sequence>
<reference evidence="3" key="1">
    <citation type="submission" date="2021-12" db="EMBL/GenBank/DDBJ databases">
        <title>Discovery of the Pendulisporaceae a myxobacterial family with distinct sporulation behavior and unique specialized metabolism.</title>
        <authorList>
            <person name="Garcia R."/>
            <person name="Popoff A."/>
            <person name="Bader C.D."/>
            <person name="Loehr J."/>
            <person name="Walesch S."/>
            <person name="Walt C."/>
            <person name="Boldt J."/>
            <person name="Bunk B."/>
            <person name="Haeckl F.J.F.P.J."/>
            <person name="Gunesch A.P."/>
            <person name="Birkelbach J."/>
            <person name="Nuebel U."/>
            <person name="Pietschmann T."/>
            <person name="Bach T."/>
            <person name="Mueller R."/>
        </authorList>
    </citation>
    <scope>NUCLEOTIDE SEQUENCE</scope>
    <source>
        <strain evidence="3">MSr11367</strain>
    </source>
</reference>
<feature type="compositionally biased region" description="Basic residues" evidence="1">
    <location>
        <begin position="110"/>
        <end position="129"/>
    </location>
</feature>
<protein>
    <submittedName>
        <fullName evidence="3">TfoX/Sxy family protein</fullName>
    </submittedName>
</protein>
<accession>A0ABZ2L162</accession>
<dbReference type="InterPro" id="IPR007076">
    <property type="entry name" value="TfoX_N"/>
</dbReference>
<evidence type="ECO:0000259" key="2">
    <source>
        <dbReference type="Pfam" id="PF04993"/>
    </source>
</evidence>
<name>A0ABZ2L162_9BACT</name>
<dbReference type="Gene3D" id="3.30.1460.30">
    <property type="entry name" value="YgaC/TfoX-N like chaperone"/>
    <property type="match status" value="1"/>
</dbReference>
<dbReference type="Proteomes" id="UP001374803">
    <property type="component" value="Chromosome"/>
</dbReference>
<evidence type="ECO:0000313" key="4">
    <source>
        <dbReference type="Proteomes" id="UP001374803"/>
    </source>
</evidence>
<dbReference type="Pfam" id="PF04993">
    <property type="entry name" value="TfoX_N"/>
    <property type="match status" value="1"/>
</dbReference>